<dbReference type="Gene3D" id="3.40.50.2000">
    <property type="entry name" value="Glycogen Phosphorylase B"/>
    <property type="match status" value="2"/>
</dbReference>
<proteinExistence type="predicted"/>
<dbReference type="GO" id="GO:0016757">
    <property type="term" value="F:glycosyltransferase activity"/>
    <property type="evidence" value="ECO:0007669"/>
    <property type="project" value="TreeGrafter"/>
</dbReference>
<dbReference type="eggNOG" id="COG0438">
    <property type="taxonomic scope" value="Bacteria"/>
</dbReference>
<dbReference type="OrthoDB" id="9765330at2"/>
<accession>L0DME1</accession>
<dbReference type="HOGENOM" id="CLU_009583_37_0_0"/>
<dbReference type="SUPFAM" id="SSF53756">
    <property type="entry name" value="UDP-Glycosyltransferase/glycogen phosphorylase"/>
    <property type="match status" value="1"/>
</dbReference>
<name>L0DME1_SINAD</name>
<gene>
    <name evidence="2" type="ordered locus">Sinac_5890</name>
</gene>
<dbReference type="CDD" id="cd03801">
    <property type="entry name" value="GT4_PimA-like"/>
    <property type="match status" value="1"/>
</dbReference>
<dbReference type="AlphaFoldDB" id="L0DME1"/>
<evidence type="ECO:0000313" key="3">
    <source>
        <dbReference type="Proteomes" id="UP000010798"/>
    </source>
</evidence>
<dbReference type="InterPro" id="IPR050194">
    <property type="entry name" value="Glycosyltransferase_grp1"/>
</dbReference>
<keyword evidence="3" id="KW-1185">Reference proteome</keyword>
<dbReference type="KEGG" id="saci:Sinac_5890"/>
<feature type="domain" description="Glycosyltransferase subfamily 4-like N-terminal" evidence="1">
    <location>
        <begin position="114"/>
        <end position="247"/>
    </location>
</feature>
<dbReference type="PANTHER" id="PTHR45947:SF3">
    <property type="entry name" value="SULFOQUINOVOSYL TRANSFERASE SQD2"/>
    <property type="match status" value="1"/>
</dbReference>
<evidence type="ECO:0000259" key="1">
    <source>
        <dbReference type="Pfam" id="PF13439"/>
    </source>
</evidence>
<dbReference type="PANTHER" id="PTHR45947">
    <property type="entry name" value="SULFOQUINOVOSYL TRANSFERASE SQD2"/>
    <property type="match status" value="1"/>
</dbReference>
<protein>
    <submittedName>
        <fullName evidence="2">Glycosyltransferase</fullName>
    </submittedName>
</protein>
<dbReference type="STRING" id="886293.Sinac_5890"/>
<evidence type="ECO:0000313" key="2">
    <source>
        <dbReference type="EMBL" id="AGA30008.1"/>
    </source>
</evidence>
<keyword evidence="2" id="KW-0808">Transferase</keyword>
<dbReference type="Pfam" id="PF13439">
    <property type="entry name" value="Glyco_transf_4"/>
    <property type="match status" value="1"/>
</dbReference>
<dbReference type="EMBL" id="CP003364">
    <property type="protein sequence ID" value="AGA30008.1"/>
    <property type="molecule type" value="Genomic_DNA"/>
</dbReference>
<dbReference type="Proteomes" id="UP000010798">
    <property type="component" value="Chromosome"/>
</dbReference>
<reference evidence="2 3" key="1">
    <citation type="submission" date="2012-02" db="EMBL/GenBank/DDBJ databases">
        <title>Complete sequence of chromosome of Singulisphaera acidiphila DSM 18658.</title>
        <authorList>
            <consortium name="US DOE Joint Genome Institute (JGI-PGF)"/>
            <person name="Lucas S."/>
            <person name="Copeland A."/>
            <person name="Lapidus A."/>
            <person name="Glavina del Rio T."/>
            <person name="Dalin E."/>
            <person name="Tice H."/>
            <person name="Bruce D."/>
            <person name="Goodwin L."/>
            <person name="Pitluck S."/>
            <person name="Peters L."/>
            <person name="Ovchinnikova G."/>
            <person name="Chertkov O."/>
            <person name="Kyrpides N."/>
            <person name="Mavromatis K."/>
            <person name="Ivanova N."/>
            <person name="Brettin T."/>
            <person name="Detter J.C."/>
            <person name="Han C."/>
            <person name="Larimer F."/>
            <person name="Land M."/>
            <person name="Hauser L."/>
            <person name="Markowitz V."/>
            <person name="Cheng J.-F."/>
            <person name="Hugenholtz P."/>
            <person name="Woyke T."/>
            <person name="Wu D."/>
            <person name="Tindall B."/>
            <person name="Pomrenke H."/>
            <person name="Brambilla E."/>
            <person name="Klenk H.-P."/>
            <person name="Eisen J.A."/>
        </authorList>
    </citation>
    <scope>NUCLEOTIDE SEQUENCE [LARGE SCALE GENOMIC DNA]</scope>
    <source>
        <strain evidence="3">ATCC BAA-1392 / DSM 18658 / VKM B-2454 / MOB10</strain>
    </source>
</reference>
<organism evidence="2 3">
    <name type="scientific">Singulisphaera acidiphila (strain ATCC BAA-1392 / DSM 18658 / VKM B-2454 / MOB10)</name>
    <dbReference type="NCBI Taxonomy" id="886293"/>
    <lineage>
        <taxon>Bacteria</taxon>
        <taxon>Pseudomonadati</taxon>
        <taxon>Planctomycetota</taxon>
        <taxon>Planctomycetia</taxon>
        <taxon>Isosphaerales</taxon>
        <taxon>Isosphaeraceae</taxon>
        <taxon>Singulisphaera</taxon>
    </lineage>
</organism>
<sequence>MSAFYAMTTLRTDRILVACPDARPPAYQAVIGLAQADLLHSFHTAYYYRGAGRVGSLASRVAPVRYARLQRALSRRFDPNIPGERVRSSWGYDVALRLEEQLARRGHRARSGVARWRTERFDRMLARTLPRHRPEAAFIFSDVGSQYTLPRCRELGIRTILSMVHGDVREEQQVLEREAETAPDFFRIYLGDGSLDLEALAWLHARRLRDIELADRILVPSDHIAETLIRYGTSRDKITVIPYAADTLRFRPDPAKRHDETCTFLFAGGITQRKGIKYLLEAWRRIRRPGWRLQLLGGLPSDPGPLVDYLDEVEVLGRVSHAEMPAIMAAADVFVFPSLFEGSAVVTYEALACGLACVVTPDAGSVVRDGVEGRLVPPGNIERLAEAMEQLGLAPDRRASMSVAARTRAESFDWPRYHLAVAGAARHAIGNPG</sequence>
<dbReference type="Pfam" id="PF13692">
    <property type="entry name" value="Glyco_trans_1_4"/>
    <property type="match status" value="1"/>
</dbReference>
<dbReference type="InterPro" id="IPR028098">
    <property type="entry name" value="Glyco_trans_4-like_N"/>
</dbReference>